<feature type="domain" description="Lipase" evidence="11">
    <location>
        <begin position="17"/>
        <end position="108"/>
    </location>
</feature>
<dbReference type="InterPro" id="IPR013818">
    <property type="entry name" value="Lipase"/>
</dbReference>
<evidence type="ECO:0000313" key="12">
    <source>
        <dbReference type="EMBL" id="MEQ2164604.1"/>
    </source>
</evidence>
<keyword evidence="13" id="KW-1185">Reference proteome</keyword>
<dbReference type="PANTHER" id="PTHR11610:SF12">
    <property type="entry name" value="LIPASE MEMBER H"/>
    <property type="match status" value="1"/>
</dbReference>
<evidence type="ECO:0000256" key="5">
    <source>
        <dbReference type="ARBA" id="ARBA00022963"/>
    </source>
</evidence>
<keyword evidence="4" id="KW-0378">Hydrolase</keyword>
<organism evidence="12 13">
    <name type="scientific">Goodea atripinnis</name>
    <dbReference type="NCBI Taxonomy" id="208336"/>
    <lineage>
        <taxon>Eukaryota</taxon>
        <taxon>Metazoa</taxon>
        <taxon>Chordata</taxon>
        <taxon>Craniata</taxon>
        <taxon>Vertebrata</taxon>
        <taxon>Euteleostomi</taxon>
        <taxon>Actinopterygii</taxon>
        <taxon>Neopterygii</taxon>
        <taxon>Teleostei</taxon>
        <taxon>Neoteleostei</taxon>
        <taxon>Acanthomorphata</taxon>
        <taxon>Ovalentaria</taxon>
        <taxon>Atherinomorphae</taxon>
        <taxon>Cyprinodontiformes</taxon>
        <taxon>Goodeidae</taxon>
        <taxon>Goodea</taxon>
    </lineage>
</organism>
<dbReference type="EMBL" id="JAHRIO010020436">
    <property type="protein sequence ID" value="MEQ2164604.1"/>
    <property type="molecule type" value="Genomic_DNA"/>
</dbReference>
<evidence type="ECO:0000256" key="9">
    <source>
        <dbReference type="ARBA" id="ARBA00049600"/>
    </source>
</evidence>
<dbReference type="SUPFAM" id="SSF53474">
    <property type="entry name" value="alpha/beta-Hydrolases"/>
    <property type="match status" value="1"/>
</dbReference>
<keyword evidence="3" id="KW-0964">Secreted</keyword>
<comment type="similarity">
    <text evidence="2 10">Belongs to the AB hydrolase superfamily. Lipase family.</text>
</comment>
<dbReference type="InterPro" id="IPR029058">
    <property type="entry name" value="AB_hydrolase_fold"/>
</dbReference>
<comment type="caution">
    <text evidence="12">The sequence shown here is derived from an EMBL/GenBank/DDBJ whole genome shotgun (WGS) entry which is preliminary data.</text>
</comment>
<evidence type="ECO:0000259" key="11">
    <source>
        <dbReference type="Pfam" id="PF00151"/>
    </source>
</evidence>
<accession>A0ABV0MZN8</accession>
<comment type="catalytic activity">
    <reaction evidence="8">
        <text>1-hexadecanoyl-2-(9Z-octadecenoyl)-sn-glycero-3-phosphate + H2O = 2-(9Z-octadecenoyl)-sn-glycero-3-phosphate + hexadecanoate + H(+)</text>
        <dbReference type="Rhea" id="RHEA:40943"/>
        <dbReference type="ChEBI" id="CHEBI:7896"/>
        <dbReference type="ChEBI" id="CHEBI:15377"/>
        <dbReference type="ChEBI" id="CHEBI:15378"/>
        <dbReference type="ChEBI" id="CHEBI:64839"/>
        <dbReference type="ChEBI" id="CHEBI:77593"/>
    </reaction>
    <physiologicalReaction direction="left-to-right" evidence="8">
        <dbReference type="Rhea" id="RHEA:40944"/>
    </physiologicalReaction>
</comment>
<reference evidence="12 13" key="1">
    <citation type="submission" date="2021-06" db="EMBL/GenBank/DDBJ databases">
        <authorList>
            <person name="Palmer J.M."/>
        </authorList>
    </citation>
    <scope>NUCLEOTIDE SEQUENCE [LARGE SCALE GENOMIC DNA]</scope>
    <source>
        <strain evidence="12 13">GA_2019</strain>
        <tissue evidence="12">Muscle</tissue>
    </source>
</reference>
<dbReference type="Gene3D" id="3.40.50.1820">
    <property type="entry name" value="alpha/beta hydrolase"/>
    <property type="match status" value="1"/>
</dbReference>
<evidence type="ECO:0000256" key="7">
    <source>
        <dbReference type="ARBA" id="ARBA00023157"/>
    </source>
</evidence>
<evidence type="ECO:0000256" key="4">
    <source>
        <dbReference type="ARBA" id="ARBA00022801"/>
    </source>
</evidence>
<gene>
    <name evidence="12" type="ORF">GOODEAATRI_008379</name>
</gene>
<name>A0ABV0MZN8_9TELE</name>
<evidence type="ECO:0000313" key="13">
    <source>
        <dbReference type="Proteomes" id="UP001476798"/>
    </source>
</evidence>
<keyword evidence="6" id="KW-0443">Lipid metabolism</keyword>
<comment type="function">
    <text evidence="9">Hydrolyzes specifically phosphatidic acid (PA) to produce 2-acyl lysophosphatidic acid (LPA; a potent bioactive lipid mediator) and fatty acid. Does not hydrolyze other phospholipids, like phosphatidylserine (PS), phosphatidylcholine (PC) and phosphatidylethanolamine (PE) or triacylglycerol (TG).</text>
</comment>
<keyword evidence="5" id="KW-0442">Lipid degradation</keyword>
<evidence type="ECO:0000256" key="6">
    <source>
        <dbReference type="ARBA" id="ARBA00023098"/>
    </source>
</evidence>
<evidence type="ECO:0000256" key="2">
    <source>
        <dbReference type="ARBA" id="ARBA00010701"/>
    </source>
</evidence>
<evidence type="ECO:0000256" key="8">
    <source>
        <dbReference type="ARBA" id="ARBA00048637"/>
    </source>
</evidence>
<comment type="subcellular location">
    <subcellularLocation>
        <location evidence="1">Secreted</location>
    </subcellularLocation>
</comment>
<evidence type="ECO:0000256" key="1">
    <source>
        <dbReference type="ARBA" id="ARBA00004613"/>
    </source>
</evidence>
<feature type="non-terminal residue" evidence="12">
    <location>
        <position position="1"/>
    </location>
</feature>
<dbReference type="Proteomes" id="UP001476798">
    <property type="component" value="Unassembled WGS sequence"/>
</dbReference>
<dbReference type="Pfam" id="PF00151">
    <property type="entry name" value="Lipase"/>
    <property type="match status" value="1"/>
</dbReference>
<evidence type="ECO:0000256" key="10">
    <source>
        <dbReference type="RuleBase" id="RU004262"/>
    </source>
</evidence>
<dbReference type="PANTHER" id="PTHR11610">
    <property type="entry name" value="LIPASE"/>
    <property type="match status" value="1"/>
</dbReference>
<dbReference type="InterPro" id="IPR000734">
    <property type="entry name" value="TAG_lipase"/>
</dbReference>
<proteinExistence type="inferred from homology"/>
<keyword evidence="7" id="KW-1015">Disulfide bond</keyword>
<protein>
    <recommendedName>
        <fullName evidence="11">Lipase domain-containing protein</fullName>
    </recommendedName>
</protein>
<evidence type="ECO:0000256" key="3">
    <source>
        <dbReference type="ARBA" id="ARBA00022525"/>
    </source>
</evidence>
<sequence length="147" mass="16451">RCEKFTDLALHHSIIGTSTRVRLLLYTRHNDSCGTLLSHTNLIEHPQFNLSKPTTFIVHGFRPTGSPPAWLEDLTKWLLARADINVVIVDWNKGAANLNYLKAVKTISLTALCNFSKNSVSGSWCISKLDSHDWSQSGSPHFRFCGS</sequence>